<dbReference type="eggNOG" id="COG4335">
    <property type="taxonomic scope" value="Bacteria"/>
</dbReference>
<dbReference type="EMBL" id="CP003837">
    <property type="protein sequence ID" value="AGH43906.1"/>
    <property type="molecule type" value="Genomic_DNA"/>
</dbReference>
<dbReference type="KEGG" id="gps:C427_1797"/>
<dbReference type="PATRIC" id="fig|1129794.4.peg.1781"/>
<gene>
    <name evidence="1" type="ORF">C427_1797</name>
</gene>
<organism evidence="1 2">
    <name type="scientific">Paraglaciecola psychrophila 170</name>
    <dbReference type="NCBI Taxonomy" id="1129794"/>
    <lineage>
        <taxon>Bacteria</taxon>
        <taxon>Pseudomonadati</taxon>
        <taxon>Pseudomonadota</taxon>
        <taxon>Gammaproteobacteria</taxon>
        <taxon>Alteromonadales</taxon>
        <taxon>Alteromonadaceae</taxon>
        <taxon>Paraglaciecola</taxon>
    </lineage>
</organism>
<dbReference type="OrthoDB" id="9797162at2"/>
<sequence length="85" mass="9297">MYCVARKRGEKGALQALGYGDNADIKIENAYTTPENAKMGGRVQVSFELVNQANKTVAIMVDLAIHFIKVIGKANPSVFELKLLN</sequence>
<dbReference type="HOGENOM" id="CLU_2509690_0_0_6"/>
<dbReference type="AlphaFoldDB" id="M4RJZ3"/>
<dbReference type="RefSeq" id="WP_015430628.1">
    <property type="nucleotide sequence ID" value="NC_020514.1"/>
</dbReference>
<protein>
    <submittedName>
        <fullName evidence="1">Uncharacterized protein</fullName>
    </submittedName>
</protein>
<evidence type="ECO:0000313" key="2">
    <source>
        <dbReference type="Proteomes" id="UP000011864"/>
    </source>
</evidence>
<keyword evidence="2" id="KW-1185">Reference proteome</keyword>
<name>M4RJZ3_9ALTE</name>
<dbReference type="STRING" id="1129794.C427_1797"/>
<proteinExistence type="predicted"/>
<evidence type="ECO:0000313" key="1">
    <source>
        <dbReference type="EMBL" id="AGH43906.1"/>
    </source>
</evidence>
<dbReference type="Proteomes" id="UP000011864">
    <property type="component" value="Chromosome"/>
</dbReference>
<reference evidence="1 2" key="1">
    <citation type="journal article" date="2013" name="Genome Announc.">
        <title>Complete Genome Sequence of Glaciecola psychrophila Strain 170T.</title>
        <authorList>
            <person name="Yin J."/>
            <person name="Chen J."/>
            <person name="Liu G."/>
            <person name="Yu Y."/>
            <person name="Song L."/>
            <person name="Wang X."/>
            <person name="Qu X."/>
        </authorList>
    </citation>
    <scope>NUCLEOTIDE SEQUENCE [LARGE SCALE GENOMIC DNA]</scope>
    <source>
        <strain evidence="1 2">170</strain>
    </source>
</reference>
<accession>M4RJZ3</accession>